<dbReference type="GO" id="GO:0016787">
    <property type="term" value="F:hydrolase activity"/>
    <property type="evidence" value="ECO:0007669"/>
    <property type="project" value="UniProtKB-KW"/>
</dbReference>
<proteinExistence type="inferred from homology"/>
<comment type="similarity">
    <text evidence="1">Belongs to the peptidase C59 family.</text>
</comment>
<feature type="signal peptide" evidence="3">
    <location>
        <begin position="1"/>
        <end position="27"/>
    </location>
</feature>
<feature type="domain" description="Choloylglycine hydrolase/NAAA C-terminal" evidence="4">
    <location>
        <begin position="28"/>
        <end position="354"/>
    </location>
</feature>
<name>A0ABY4AKB3_9BURK</name>
<dbReference type="InterPro" id="IPR052193">
    <property type="entry name" value="Peptidase_C59"/>
</dbReference>
<keyword evidence="3" id="KW-0732">Signal</keyword>
<dbReference type="Pfam" id="PF02275">
    <property type="entry name" value="CBAH"/>
    <property type="match status" value="1"/>
</dbReference>
<accession>A0ABY4AKB3</accession>
<dbReference type="RefSeq" id="WP_243479042.1">
    <property type="nucleotide sequence ID" value="NZ_CP063982.1"/>
</dbReference>
<dbReference type="Gene3D" id="3.60.60.10">
    <property type="entry name" value="Penicillin V Acylase, Chain A"/>
    <property type="match status" value="1"/>
</dbReference>
<dbReference type="SUPFAM" id="SSF56235">
    <property type="entry name" value="N-terminal nucleophile aminohydrolases (Ntn hydrolases)"/>
    <property type="match status" value="1"/>
</dbReference>
<dbReference type="CDD" id="cd00542">
    <property type="entry name" value="Ntn_PVA"/>
    <property type="match status" value="1"/>
</dbReference>
<dbReference type="Proteomes" id="UP000831607">
    <property type="component" value="Chromosome"/>
</dbReference>
<feature type="chain" id="PRO_5046642945" evidence="3">
    <location>
        <begin position="28"/>
        <end position="367"/>
    </location>
</feature>
<organism evidence="5 6">
    <name type="scientific">Orrella daihaiensis</name>
    <dbReference type="NCBI Taxonomy" id="2782176"/>
    <lineage>
        <taxon>Bacteria</taxon>
        <taxon>Pseudomonadati</taxon>
        <taxon>Pseudomonadota</taxon>
        <taxon>Betaproteobacteria</taxon>
        <taxon>Burkholderiales</taxon>
        <taxon>Alcaligenaceae</taxon>
        <taxon>Orrella</taxon>
    </lineage>
</organism>
<keyword evidence="6" id="KW-1185">Reference proteome</keyword>
<dbReference type="PROSITE" id="PS51257">
    <property type="entry name" value="PROKAR_LIPOPROTEIN"/>
    <property type="match status" value="1"/>
</dbReference>
<sequence length="367" mass="39438">MTTSWHKRWIAGALAACMMMGPAVSQACTSFLLPGSDGGFVYGRTLEFGIDIDSRGIAIAPNIAFEGTGVDGKPGTGLKWTSKYAAIGSAALGLPILVDGLNEKGLAGGMLYAPGITEYQEVDPSESGQSIASYEMLVYALTNFATVDEAREGFRKIKVNRSPQKLFKGVVDLHLTLHDASGKSIVIEYIGGELQISDNPTSVLTNAPHFNWHLNNLGNYTKLSPKEPGSIKLGTTVLGPWSTGYGMTGLPGDMSSPSRFVRAFFMKQNAPTNLTTDKQVATAFHFLNNFDLPPGMIALGDGGFGGGGGGYEITYWSAVSDLKNKIFYLRTHGNPSIQTIEMSKIDMNAKEVVYFDFSTSWGLTRLN</sequence>
<dbReference type="PANTHER" id="PTHR35527:SF2">
    <property type="entry name" value="HYDROLASE"/>
    <property type="match status" value="1"/>
</dbReference>
<dbReference type="EMBL" id="CP063982">
    <property type="protein sequence ID" value="UOD50634.1"/>
    <property type="molecule type" value="Genomic_DNA"/>
</dbReference>
<dbReference type="InterPro" id="IPR029132">
    <property type="entry name" value="CBAH/NAAA_C"/>
</dbReference>
<evidence type="ECO:0000259" key="4">
    <source>
        <dbReference type="Pfam" id="PF02275"/>
    </source>
</evidence>
<evidence type="ECO:0000313" key="5">
    <source>
        <dbReference type="EMBL" id="UOD50634.1"/>
    </source>
</evidence>
<dbReference type="PANTHER" id="PTHR35527">
    <property type="entry name" value="CHOLOYLGLYCINE HYDROLASE"/>
    <property type="match status" value="1"/>
</dbReference>
<keyword evidence="2 5" id="KW-0378">Hydrolase</keyword>
<evidence type="ECO:0000256" key="3">
    <source>
        <dbReference type="SAM" id="SignalP"/>
    </source>
</evidence>
<evidence type="ECO:0000313" key="6">
    <source>
        <dbReference type="Proteomes" id="UP000831607"/>
    </source>
</evidence>
<gene>
    <name evidence="5" type="ORF">DHf2319_01470</name>
</gene>
<evidence type="ECO:0000256" key="2">
    <source>
        <dbReference type="ARBA" id="ARBA00022801"/>
    </source>
</evidence>
<protein>
    <submittedName>
        <fullName evidence="5">Choloylglycine hydrolase family protein</fullName>
    </submittedName>
</protein>
<dbReference type="InterPro" id="IPR029055">
    <property type="entry name" value="Ntn_hydrolases_N"/>
</dbReference>
<reference evidence="5 6" key="1">
    <citation type="submission" date="2020-11" db="EMBL/GenBank/DDBJ databases">
        <title>Algicoccus daihaiensis sp.nov., isolated from Daihai Lake in Inner Mongolia.</title>
        <authorList>
            <person name="Kai J."/>
        </authorList>
    </citation>
    <scope>NUCLEOTIDE SEQUENCE [LARGE SCALE GENOMIC DNA]</scope>
    <source>
        <strain evidence="6">f23</strain>
    </source>
</reference>
<evidence type="ECO:0000256" key="1">
    <source>
        <dbReference type="ARBA" id="ARBA00006625"/>
    </source>
</evidence>